<evidence type="ECO:0000313" key="2">
    <source>
        <dbReference type="EMBL" id="KZS11359.1"/>
    </source>
</evidence>
<dbReference type="Proteomes" id="UP000076858">
    <property type="component" value="Unassembled WGS sequence"/>
</dbReference>
<evidence type="ECO:0000313" key="3">
    <source>
        <dbReference type="Proteomes" id="UP000076858"/>
    </source>
</evidence>
<dbReference type="EMBL" id="LRGB01001581">
    <property type="protein sequence ID" value="KZS11359.1"/>
    <property type="molecule type" value="Genomic_DNA"/>
</dbReference>
<accession>A0A0P6IXY0</accession>
<evidence type="ECO:0000313" key="1">
    <source>
        <dbReference type="EMBL" id="JAN78848.1"/>
    </source>
</evidence>
<protein>
    <submittedName>
        <fullName evidence="1">Uncharacterized protein</fullName>
    </submittedName>
</protein>
<gene>
    <name evidence="2" type="ORF">APZ42_024139</name>
</gene>
<name>A0A0P6IXY0_9CRUS</name>
<dbReference type="EMBL" id="GDIQ01015889">
    <property type="protein sequence ID" value="JAN78848.1"/>
    <property type="molecule type" value="Transcribed_RNA"/>
</dbReference>
<proteinExistence type="predicted"/>
<dbReference type="AlphaFoldDB" id="A0A0P6IXY0"/>
<keyword evidence="3" id="KW-1185">Reference proteome</keyword>
<sequence length="66" mass="7287">MKTFCPADNIANGVIPCPCKSPQNNLPYYGLITSQVKQGTENATYTDKFTSRKFRIFSGAVQLQLA</sequence>
<reference evidence="2 3" key="2">
    <citation type="submission" date="2016-03" db="EMBL/GenBank/DDBJ databases">
        <title>EvidentialGene: Evidence-directed Construction of Genes on Genomes.</title>
        <authorList>
            <person name="Gilbert D.G."/>
            <person name="Choi J.-H."/>
            <person name="Mockaitis K."/>
            <person name="Colbourne J."/>
            <person name="Pfrender M."/>
        </authorList>
    </citation>
    <scope>NUCLEOTIDE SEQUENCE [LARGE SCALE GENOMIC DNA]</scope>
    <source>
        <strain evidence="2 3">Xinb3</strain>
        <tissue evidence="2">Complete organism</tissue>
    </source>
</reference>
<organism evidence="1">
    <name type="scientific">Daphnia magna</name>
    <dbReference type="NCBI Taxonomy" id="35525"/>
    <lineage>
        <taxon>Eukaryota</taxon>
        <taxon>Metazoa</taxon>
        <taxon>Ecdysozoa</taxon>
        <taxon>Arthropoda</taxon>
        <taxon>Crustacea</taxon>
        <taxon>Branchiopoda</taxon>
        <taxon>Diplostraca</taxon>
        <taxon>Cladocera</taxon>
        <taxon>Anomopoda</taxon>
        <taxon>Daphniidae</taxon>
        <taxon>Daphnia</taxon>
    </lineage>
</organism>
<reference evidence="1" key="1">
    <citation type="submission" date="2015-10" db="EMBL/GenBank/DDBJ databases">
        <title>EvidentialGene: Evidence-directed Construction of Complete mRNA Transcriptomes without Genomes.</title>
        <authorList>
            <person name="Gilbert D.G."/>
        </authorList>
    </citation>
    <scope>NUCLEOTIDE SEQUENCE</scope>
</reference>